<name>A0A267DRJ0_9PLAT</name>
<keyword evidence="15" id="KW-1185">Reference proteome</keyword>
<evidence type="ECO:0000256" key="8">
    <source>
        <dbReference type="RuleBase" id="RU003827"/>
    </source>
</evidence>
<dbReference type="PROSITE" id="PS50866">
    <property type="entry name" value="GOLD"/>
    <property type="match status" value="1"/>
</dbReference>
<dbReference type="InterPro" id="IPR009038">
    <property type="entry name" value="GOLD_dom"/>
</dbReference>
<evidence type="ECO:0000256" key="2">
    <source>
        <dbReference type="ARBA" id="ARBA00007104"/>
    </source>
</evidence>
<dbReference type="EMBL" id="NIVC01000152">
    <property type="protein sequence ID" value="PAA89384.1"/>
    <property type="molecule type" value="Genomic_DNA"/>
</dbReference>
<protein>
    <recommendedName>
        <fullName evidence="11">GOLD domain-containing protein</fullName>
    </recommendedName>
</protein>
<dbReference type="AlphaFoldDB" id="A0A267DRJ0"/>
<evidence type="ECO:0000313" key="15">
    <source>
        <dbReference type="Proteomes" id="UP000215902"/>
    </source>
</evidence>
<evidence type="ECO:0000313" key="14">
    <source>
        <dbReference type="EMBL" id="PAA89384.1"/>
    </source>
</evidence>
<evidence type="ECO:0000256" key="9">
    <source>
        <dbReference type="SAM" id="Phobius"/>
    </source>
</evidence>
<dbReference type="GO" id="GO:0016020">
    <property type="term" value="C:membrane"/>
    <property type="evidence" value="ECO:0007669"/>
    <property type="project" value="UniProtKB-SubCell"/>
</dbReference>
<dbReference type="PANTHER" id="PTHR22811">
    <property type="entry name" value="TRANSMEMBRANE EMP24 DOMAIN-CONTAINING PROTEIN"/>
    <property type="match status" value="1"/>
</dbReference>
<gene>
    <name evidence="13" type="ORF">BOX15_Mlig017720g1</name>
    <name evidence="14" type="ORF">BOX15_Mlig017720g2</name>
    <name evidence="12" type="ORF">BOX15_Mlig017720g3</name>
</gene>
<evidence type="ECO:0000313" key="12">
    <source>
        <dbReference type="EMBL" id="PAA51903.1"/>
    </source>
</evidence>
<dbReference type="InterPro" id="IPR036598">
    <property type="entry name" value="GOLD_dom_sf"/>
</dbReference>
<dbReference type="SUPFAM" id="SSF101576">
    <property type="entry name" value="Supernatant protein factor (SPF), C-terminal domain"/>
    <property type="match status" value="1"/>
</dbReference>
<keyword evidence="6 9" id="KW-0472">Membrane</keyword>
<evidence type="ECO:0000256" key="6">
    <source>
        <dbReference type="ARBA" id="ARBA00023136"/>
    </source>
</evidence>
<feature type="chain" id="PRO_5011915960" description="GOLD domain-containing protein" evidence="10">
    <location>
        <begin position="26"/>
        <end position="215"/>
    </location>
</feature>
<evidence type="ECO:0000256" key="7">
    <source>
        <dbReference type="ARBA" id="ARBA00037847"/>
    </source>
</evidence>
<comment type="subcellular location">
    <subcellularLocation>
        <location evidence="7">Endomembrane system</location>
        <topology evidence="7">Single-pass membrane protein</topology>
    </subcellularLocation>
    <subcellularLocation>
        <location evidence="1 8">Membrane</location>
        <topology evidence="1 8">Single-pass type I membrane protein</topology>
    </subcellularLocation>
</comment>
<keyword evidence="3 8" id="KW-0812">Transmembrane</keyword>
<evidence type="ECO:0000256" key="3">
    <source>
        <dbReference type="ARBA" id="ARBA00022692"/>
    </source>
</evidence>
<feature type="transmembrane region" description="Helical" evidence="9">
    <location>
        <begin position="177"/>
        <end position="199"/>
    </location>
</feature>
<feature type="signal peptide" evidence="10">
    <location>
        <begin position="1"/>
        <end position="25"/>
    </location>
</feature>
<dbReference type="Proteomes" id="UP000215902">
    <property type="component" value="Unassembled WGS sequence"/>
</dbReference>
<dbReference type="OrthoDB" id="62956at2759"/>
<evidence type="ECO:0000256" key="5">
    <source>
        <dbReference type="ARBA" id="ARBA00022989"/>
    </source>
</evidence>
<feature type="domain" description="GOLD" evidence="11">
    <location>
        <begin position="37"/>
        <end position="119"/>
    </location>
</feature>
<dbReference type="EMBL" id="NIVC01003336">
    <property type="protein sequence ID" value="PAA51903.1"/>
    <property type="molecule type" value="Genomic_DNA"/>
</dbReference>
<dbReference type="SMART" id="SM01190">
    <property type="entry name" value="EMP24_GP25L"/>
    <property type="match status" value="1"/>
</dbReference>
<dbReference type="STRING" id="282301.A0A267DRJ0"/>
<dbReference type="GO" id="GO:0012505">
    <property type="term" value="C:endomembrane system"/>
    <property type="evidence" value="ECO:0007669"/>
    <property type="project" value="UniProtKB-SubCell"/>
</dbReference>
<evidence type="ECO:0000256" key="10">
    <source>
        <dbReference type="SAM" id="SignalP"/>
    </source>
</evidence>
<accession>A0A267DRJ0</accession>
<evidence type="ECO:0000313" key="13">
    <source>
        <dbReference type="EMBL" id="PAA67531.1"/>
    </source>
</evidence>
<proteinExistence type="inferred from homology"/>
<organism evidence="12 15">
    <name type="scientific">Macrostomum lignano</name>
    <dbReference type="NCBI Taxonomy" id="282301"/>
    <lineage>
        <taxon>Eukaryota</taxon>
        <taxon>Metazoa</taxon>
        <taxon>Spiralia</taxon>
        <taxon>Lophotrochozoa</taxon>
        <taxon>Platyhelminthes</taxon>
        <taxon>Rhabditophora</taxon>
        <taxon>Macrostomorpha</taxon>
        <taxon>Macrostomida</taxon>
        <taxon>Macrostomidae</taxon>
        <taxon>Macrostomum</taxon>
    </lineage>
</organism>
<dbReference type="Pfam" id="PF01105">
    <property type="entry name" value="EMP24_GP25L"/>
    <property type="match status" value="1"/>
</dbReference>
<evidence type="ECO:0000259" key="11">
    <source>
        <dbReference type="PROSITE" id="PS50866"/>
    </source>
</evidence>
<reference evidence="12 15" key="1">
    <citation type="submission" date="2017-06" db="EMBL/GenBank/DDBJ databases">
        <title>A platform for efficient transgenesis in Macrostomum lignano, a flatworm model organism for stem cell research.</title>
        <authorList>
            <person name="Berezikov E."/>
        </authorList>
    </citation>
    <scope>NUCLEOTIDE SEQUENCE [LARGE SCALE GENOMIC DNA]</scope>
    <source>
        <strain evidence="12">DV1</strain>
        <tissue evidence="12">Whole organism</tissue>
    </source>
</reference>
<evidence type="ECO:0000256" key="1">
    <source>
        <dbReference type="ARBA" id="ARBA00004479"/>
    </source>
</evidence>
<dbReference type="InterPro" id="IPR015720">
    <property type="entry name" value="Emp24-like"/>
</dbReference>
<keyword evidence="5 9" id="KW-1133">Transmembrane helix</keyword>
<keyword evidence="4 10" id="KW-0732">Signal</keyword>
<sequence length="215" mass="24150">MFSKHNVLSIFIICHSAIVMTSIQAAELTFELPDKRKDCFYETLELNSKAHLEFQVISGGNYDVDVQLFGPSDESVYTGQKKQYDSYHFTVEKAGVYKACFSNEFSTFTHKLVYIDFSSGKEKPLVAGDDKPSVHSQLETSAMAIHESLKVVTDYQTHFRLNEASGRMFAEDLNDRVSLWSVLESVVIVIIGVSEVLVLRSFFPDRKHGTGTSGI</sequence>
<comment type="caution">
    <text evidence="12">The sequence shown here is derived from an EMBL/GenBank/DDBJ whole genome shotgun (WGS) entry which is preliminary data.</text>
</comment>
<dbReference type="EMBL" id="NIVC01001476">
    <property type="protein sequence ID" value="PAA67531.1"/>
    <property type="molecule type" value="Genomic_DNA"/>
</dbReference>
<evidence type="ECO:0000256" key="4">
    <source>
        <dbReference type="ARBA" id="ARBA00022729"/>
    </source>
</evidence>
<comment type="similarity">
    <text evidence="2 8">Belongs to the EMP24/GP25L family.</text>
</comment>